<dbReference type="Pfam" id="PF03167">
    <property type="entry name" value="UDG"/>
    <property type="match status" value="1"/>
</dbReference>
<name>A0A3N2CSN1_9ACTN</name>
<proteinExistence type="predicted"/>
<dbReference type="Proteomes" id="UP000281738">
    <property type="component" value="Unassembled WGS sequence"/>
</dbReference>
<keyword evidence="6" id="KW-1185">Reference proteome</keyword>
<gene>
    <name evidence="5" type="ORF">EDD33_1381</name>
</gene>
<dbReference type="CDD" id="cd10028">
    <property type="entry name" value="UDG-F2_TDG_MUG"/>
    <property type="match status" value="1"/>
</dbReference>
<dbReference type="PANTHER" id="PTHR12159">
    <property type="entry name" value="G/T AND G/U MISMATCH-SPECIFIC DNA GLYCOSYLASE"/>
    <property type="match status" value="1"/>
</dbReference>
<dbReference type="InterPro" id="IPR015637">
    <property type="entry name" value="MUG/TDG"/>
</dbReference>
<dbReference type="GO" id="GO:0008263">
    <property type="term" value="F:pyrimidine-specific mismatch base pair DNA N-glycosylase activity"/>
    <property type="evidence" value="ECO:0007669"/>
    <property type="project" value="TreeGrafter"/>
</dbReference>
<dbReference type="AlphaFoldDB" id="A0A3N2CSN1"/>
<dbReference type="Gene3D" id="3.40.470.10">
    <property type="entry name" value="Uracil-DNA glycosylase-like domain"/>
    <property type="match status" value="1"/>
</dbReference>
<dbReference type="GO" id="GO:0006285">
    <property type="term" value="P:base-excision repair, AP site formation"/>
    <property type="evidence" value="ECO:0007669"/>
    <property type="project" value="InterPro"/>
</dbReference>
<evidence type="ECO:0000256" key="1">
    <source>
        <dbReference type="ARBA" id="ARBA00022763"/>
    </source>
</evidence>
<evidence type="ECO:0000259" key="4">
    <source>
        <dbReference type="Pfam" id="PF03167"/>
    </source>
</evidence>
<evidence type="ECO:0000313" key="5">
    <source>
        <dbReference type="EMBL" id="ROR90540.1"/>
    </source>
</evidence>
<dbReference type="InterPro" id="IPR036895">
    <property type="entry name" value="Uracil-DNA_glycosylase-like_sf"/>
</dbReference>
<accession>A0A3N2CSN1</accession>
<dbReference type="OrthoDB" id="9799921at2"/>
<protein>
    <submittedName>
        <fullName evidence="5">G/U mismatch-specific uracil-DNA glycosylase</fullName>
    </submittedName>
</protein>
<dbReference type="SUPFAM" id="SSF52141">
    <property type="entry name" value="Uracil-DNA glycosylase-like"/>
    <property type="match status" value="1"/>
</dbReference>
<keyword evidence="2" id="KW-0378">Hydrolase</keyword>
<evidence type="ECO:0000313" key="6">
    <source>
        <dbReference type="Proteomes" id="UP000281738"/>
    </source>
</evidence>
<dbReference type="RefSeq" id="WP_123389677.1">
    <property type="nucleotide sequence ID" value="NZ_RKHO01000001.1"/>
</dbReference>
<comment type="caution">
    <text evidence="5">The sequence shown here is derived from an EMBL/GenBank/DDBJ whole genome shotgun (WGS) entry which is preliminary data.</text>
</comment>
<feature type="domain" description="Uracil-DNA glycosylase-like" evidence="4">
    <location>
        <begin position="13"/>
        <end position="151"/>
    </location>
</feature>
<evidence type="ECO:0000256" key="3">
    <source>
        <dbReference type="ARBA" id="ARBA00023204"/>
    </source>
</evidence>
<dbReference type="EMBL" id="RKHO01000001">
    <property type="protein sequence ID" value="ROR90540.1"/>
    <property type="molecule type" value="Genomic_DNA"/>
</dbReference>
<evidence type="ECO:0000256" key="2">
    <source>
        <dbReference type="ARBA" id="ARBA00022801"/>
    </source>
</evidence>
<dbReference type="GO" id="GO:0004844">
    <property type="term" value="F:uracil DNA N-glycosylase activity"/>
    <property type="evidence" value="ECO:0007669"/>
    <property type="project" value="TreeGrafter"/>
</dbReference>
<keyword evidence="3" id="KW-0234">DNA repair</keyword>
<organism evidence="5 6">
    <name type="scientific">Nocardioides aurantiacus</name>
    <dbReference type="NCBI Taxonomy" id="86796"/>
    <lineage>
        <taxon>Bacteria</taxon>
        <taxon>Bacillati</taxon>
        <taxon>Actinomycetota</taxon>
        <taxon>Actinomycetes</taxon>
        <taxon>Propionibacteriales</taxon>
        <taxon>Nocardioidaceae</taxon>
        <taxon>Nocardioides</taxon>
    </lineage>
</organism>
<dbReference type="InterPro" id="IPR005122">
    <property type="entry name" value="Uracil-DNA_glycosylase-like"/>
</dbReference>
<dbReference type="PANTHER" id="PTHR12159:SF9">
    <property type="entry name" value="G_T MISMATCH-SPECIFIC THYMINE DNA GLYCOSYLASE"/>
    <property type="match status" value="1"/>
</dbReference>
<keyword evidence="1" id="KW-0227">DNA damage</keyword>
<reference evidence="5 6" key="1">
    <citation type="submission" date="2018-11" db="EMBL/GenBank/DDBJ databases">
        <title>Sequencing the genomes of 1000 actinobacteria strains.</title>
        <authorList>
            <person name="Klenk H.-P."/>
        </authorList>
    </citation>
    <scope>NUCLEOTIDE SEQUENCE [LARGE SCALE GENOMIC DNA]</scope>
    <source>
        <strain evidence="5 6">DSM 12652</strain>
    </source>
</reference>
<sequence>MHVLPDVVGEVPVVVFCGRAGADSPKAREHRYDAPGNRFWSLLHESGLTPRLLRADEEDLLPAYGLGSTDLVRTGEEWTRPSSYAVAELVAKVEAWQPEWLAFTSKTVAALVARAEGRRPPGLGPQDWYVGGAQVFVLPGTSGANQRKDYDGRVDRLSWFAELAALAGPPRLSGACGPS</sequence>